<reference evidence="2 3" key="1">
    <citation type="submission" date="2024-03" db="EMBL/GenBank/DDBJ databases">
        <title>The Acrasis kona genome and developmental transcriptomes reveal deep origins of eukaryotic multicellular pathways.</title>
        <authorList>
            <person name="Sheikh S."/>
            <person name="Fu C.-J."/>
            <person name="Brown M.W."/>
            <person name="Baldauf S.L."/>
        </authorList>
    </citation>
    <scope>NUCLEOTIDE SEQUENCE [LARGE SCALE GENOMIC DNA]</scope>
    <source>
        <strain evidence="2 3">ATCC MYA-3509</strain>
    </source>
</reference>
<evidence type="ECO:0000313" key="2">
    <source>
        <dbReference type="EMBL" id="KAL0488518.1"/>
    </source>
</evidence>
<dbReference type="Proteomes" id="UP001431209">
    <property type="component" value="Unassembled WGS sequence"/>
</dbReference>
<protein>
    <submittedName>
        <fullName evidence="2">Uncharacterized protein</fullName>
    </submittedName>
</protein>
<accession>A0AAW2ZGN2</accession>
<proteinExistence type="predicted"/>
<evidence type="ECO:0000313" key="3">
    <source>
        <dbReference type="Proteomes" id="UP001431209"/>
    </source>
</evidence>
<organism evidence="2 3">
    <name type="scientific">Acrasis kona</name>
    <dbReference type="NCBI Taxonomy" id="1008807"/>
    <lineage>
        <taxon>Eukaryota</taxon>
        <taxon>Discoba</taxon>
        <taxon>Heterolobosea</taxon>
        <taxon>Tetramitia</taxon>
        <taxon>Eutetramitia</taxon>
        <taxon>Acrasidae</taxon>
        <taxon>Acrasis</taxon>
    </lineage>
</organism>
<evidence type="ECO:0000256" key="1">
    <source>
        <dbReference type="SAM" id="MobiDB-lite"/>
    </source>
</evidence>
<feature type="region of interest" description="Disordered" evidence="1">
    <location>
        <begin position="268"/>
        <end position="287"/>
    </location>
</feature>
<feature type="region of interest" description="Disordered" evidence="1">
    <location>
        <begin position="318"/>
        <end position="341"/>
    </location>
</feature>
<name>A0AAW2ZGN2_9EUKA</name>
<dbReference type="EMBL" id="JAOPGA020001447">
    <property type="protein sequence ID" value="KAL0488518.1"/>
    <property type="molecule type" value="Genomic_DNA"/>
</dbReference>
<dbReference type="AlphaFoldDB" id="A0AAW2ZGN2"/>
<keyword evidence="3" id="KW-1185">Reference proteome</keyword>
<comment type="caution">
    <text evidence="2">The sequence shown here is derived from an EMBL/GenBank/DDBJ whole genome shotgun (WGS) entry which is preliminary data.</text>
</comment>
<sequence length="372" mass="42185">MKFIIRDDIKKLKISDSEQEEEKVEKLNVNIQTTPRLTSPKNVQTTPRNVMTTETQMTPRILHSPKNTAPVPVQQLQQGIIKIHVPLQKYNSMSHVTKIHVPLRKSINNNNNRSSADLLKNVENVDLIHSYENVNLVVDDGGVDVEHEIEDVDVVPSSFGQSVVMSSSSSSSVDSVNSELERQERINQLKSEIGDFEELQIVQNLQNVHQQEVTVHDEQEKEKYLSYLKRFGIDLNCMPVTKVYIANDDDTNNVHHDVFTINDESNVHSENVSKTSDPHVQSSSPLNHLLSTESNVDVQDNSKNNDLRDKLKNFLQKREQIDGGSSGSVSPNSRSRVRDMVSDTDTMIAELRMMNKEIKEATVKAKSLNKRR</sequence>
<gene>
    <name evidence="2" type="ORF">AKO1_015727</name>
</gene>